<evidence type="ECO:0000313" key="9">
    <source>
        <dbReference type="Proteomes" id="UP000887540"/>
    </source>
</evidence>
<comment type="similarity">
    <text evidence="2">Belongs to the transcriptional coactivator PC4 family.</text>
</comment>
<evidence type="ECO:0000256" key="5">
    <source>
        <dbReference type="ARBA" id="ARBA00023163"/>
    </source>
</evidence>
<dbReference type="Pfam" id="PF02229">
    <property type="entry name" value="PC4"/>
    <property type="match status" value="1"/>
</dbReference>
<dbReference type="PANTHER" id="PTHR13215">
    <property type="entry name" value="RNA POLYMERASE II TRANSCRIPTIONAL COACTIVATOR"/>
    <property type="match status" value="1"/>
</dbReference>
<dbReference type="Proteomes" id="UP000887540">
    <property type="component" value="Unplaced"/>
</dbReference>
<dbReference type="GO" id="GO:0003677">
    <property type="term" value="F:DNA binding"/>
    <property type="evidence" value="ECO:0007669"/>
    <property type="project" value="UniProtKB-KW"/>
</dbReference>
<keyword evidence="3" id="KW-0805">Transcription regulation</keyword>
<dbReference type="InterPro" id="IPR003173">
    <property type="entry name" value="PC4_C"/>
</dbReference>
<feature type="region of interest" description="Disordered" evidence="7">
    <location>
        <begin position="1"/>
        <end position="66"/>
    </location>
</feature>
<dbReference type="AlphaFoldDB" id="A0A914CQ03"/>
<evidence type="ECO:0000256" key="3">
    <source>
        <dbReference type="ARBA" id="ARBA00023015"/>
    </source>
</evidence>
<protein>
    <submittedName>
        <fullName evidence="10">Transcriptional coactivator p15 (PC4) C-terminal domain-containing protein</fullName>
    </submittedName>
</protein>
<keyword evidence="9" id="KW-1185">Reference proteome</keyword>
<name>A0A914CQ03_9BILA</name>
<evidence type="ECO:0000256" key="7">
    <source>
        <dbReference type="SAM" id="MobiDB-lite"/>
    </source>
</evidence>
<keyword evidence="5" id="KW-0804">Transcription</keyword>
<proteinExistence type="inferred from homology"/>
<evidence type="ECO:0000256" key="1">
    <source>
        <dbReference type="ARBA" id="ARBA00004123"/>
    </source>
</evidence>
<accession>A0A914CQ03</accession>
<keyword evidence="4" id="KW-0238">DNA-binding</keyword>
<evidence type="ECO:0000256" key="6">
    <source>
        <dbReference type="ARBA" id="ARBA00023242"/>
    </source>
</evidence>
<dbReference type="Gene3D" id="2.30.31.10">
    <property type="entry name" value="Transcriptional Coactivator Pc4, Chain A"/>
    <property type="match status" value="1"/>
</dbReference>
<dbReference type="WBParaSite" id="ACRNAN_scaffold1273.g17705.t1">
    <property type="protein sequence ID" value="ACRNAN_scaffold1273.g17705.t1"/>
    <property type="gene ID" value="ACRNAN_scaffold1273.g17705"/>
</dbReference>
<evidence type="ECO:0000313" key="10">
    <source>
        <dbReference type="WBParaSite" id="ACRNAN_scaffold1273.g17705.t1"/>
    </source>
</evidence>
<feature type="compositionally biased region" description="Basic and acidic residues" evidence="7">
    <location>
        <begin position="11"/>
        <end position="27"/>
    </location>
</feature>
<evidence type="ECO:0000256" key="4">
    <source>
        <dbReference type="ARBA" id="ARBA00023125"/>
    </source>
</evidence>
<dbReference type="GO" id="GO:0003713">
    <property type="term" value="F:transcription coactivator activity"/>
    <property type="evidence" value="ECO:0007669"/>
    <property type="project" value="InterPro"/>
</dbReference>
<dbReference type="GO" id="GO:0005634">
    <property type="term" value="C:nucleus"/>
    <property type="evidence" value="ECO:0007669"/>
    <property type="project" value="UniProtKB-SubCell"/>
</dbReference>
<dbReference type="InterPro" id="IPR045125">
    <property type="entry name" value="Sub1/Tcp4-like"/>
</dbReference>
<reference evidence="10" key="1">
    <citation type="submission" date="2022-11" db="UniProtKB">
        <authorList>
            <consortium name="WormBaseParasite"/>
        </authorList>
    </citation>
    <scope>IDENTIFICATION</scope>
</reference>
<dbReference type="SUPFAM" id="SSF54447">
    <property type="entry name" value="ssDNA-binding transcriptional regulator domain"/>
    <property type="match status" value="1"/>
</dbReference>
<feature type="domain" description="Transcriptional coactivator p15 (PC4) C-terminal" evidence="8">
    <location>
        <begin position="67"/>
        <end position="117"/>
    </location>
</feature>
<dbReference type="InterPro" id="IPR009044">
    <property type="entry name" value="ssDNA-bd_transcriptional_reg"/>
</dbReference>
<evidence type="ECO:0000259" key="8">
    <source>
        <dbReference type="Pfam" id="PF02229"/>
    </source>
</evidence>
<comment type="subcellular location">
    <subcellularLocation>
        <location evidence="1">Nucleus</location>
    </subcellularLocation>
</comment>
<sequence>MSTDSDTSFEEVSKKPDKSSKTADKKDTSKKRVRDDDDEEEEKTTAKSAPSKKSKYQKNDEGAEMIPIGRDRFVTVREFKGKALVDIREFYEDKKDGKLKPGRKGISLSREQYIDLKGIMGEIDARLNDI</sequence>
<dbReference type="GO" id="GO:0060261">
    <property type="term" value="P:positive regulation of transcription initiation by RNA polymerase II"/>
    <property type="evidence" value="ECO:0007669"/>
    <property type="project" value="InterPro"/>
</dbReference>
<evidence type="ECO:0000256" key="2">
    <source>
        <dbReference type="ARBA" id="ARBA00009001"/>
    </source>
</evidence>
<organism evidence="9 10">
    <name type="scientific">Acrobeloides nanus</name>
    <dbReference type="NCBI Taxonomy" id="290746"/>
    <lineage>
        <taxon>Eukaryota</taxon>
        <taxon>Metazoa</taxon>
        <taxon>Ecdysozoa</taxon>
        <taxon>Nematoda</taxon>
        <taxon>Chromadorea</taxon>
        <taxon>Rhabditida</taxon>
        <taxon>Tylenchina</taxon>
        <taxon>Cephalobomorpha</taxon>
        <taxon>Cephaloboidea</taxon>
        <taxon>Cephalobidae</taxon>
        <taxon>Acrobeloides</taxon>
    </lineage>
</organism>
<keyword evidence="6" id="KW-0539">Nucleus</keyword>